<dbReference type="InterPro" id="IPR013489">
    <property type="entry name" value="CRISPR-assoc_prot_Csm6"/>
</dbReference>
<evidence type="ECO:0000259" key="2">
    <source>
        <dbReference type="Pfam" id="PF22208"/>
    </source>
</evidence>
<dbReference type="NCBIfam" id="TIGR02672">
    <property type="entry name" value="cas_csm6"/>
    <property type="match status" value="1"/>
</dbReference>
<dbReference type="Pfam" id="PF22208">
    <property type="entry name" value="Cas_Csm6_CARF"/>
    <property type="match status" value="1"/>
</dbReference>
<evidence type="ECO:0000313" key="3">
    <source>
        <dbReference type="EMBL" id="MBB5335492.1"/>
    </source>
</evidence>
<evidence type="ECO:0000259" key="1">
    <source>
        <dbReference type="Pfam" id="PF09659"/>
    </source>
</evidence>
<accession>A0A840UML3</accession>
<name>A0A840UML3_9FIRM</name>
<comment type="caution">
    <text evidence="3">The sequence shown here is derived from an EMBL/GenBank/DDBJ whole genome shotgun (WGS) entry which is preliminary data.</text>
</comment>
<keyword evidence="4" id="KW-1185">Reference proteome</keyword>
<dbReference type="Pfam" id="PF09659">
    <property type="entry name" value="Cas_Csm6_HEPN"/>
    <property type="match status" value="1"/>
</dbReference>
<dbReference type="EMBL" id="JACHFH010000005">
    <property type="protein sequence ID" value="MBB5335492.1"/>
    <property type="molecule type" value="Genomic_DNA"/>
</dbReference>
<feature type="domain" description="Csm6 CARF" evidence="2">
    <location>
        <begin position="67"/>
        <end position="170"/>
    </location>
</feature>
<dbReference type="InterPro" id="IPR053955">
    <property type="entry name" value="Csm6_CARF"/>
</dbReference>
<sequence>MEECVLFSPVGSTDPIRGDFDGPMLHIVRYYKPKKVYLFLTAEMAKRDREKDIYVWTLKQLDPTIEIVKLYHEDIDKPQVMDKFDKYYPEDLRKIYEENPDCTVLANVTSGTAQMMTSLRFFAATADFPIKLKLIAVDTPAKKSNHSIAVNDEYDKEASWANNIDNITDSSEIEVRCKEIKHDNIKKGLVKNIIIKYLETYDYKGALTVLQTAEYFFAPDLAKILRAADYRLHLEHSKAQKYFDSSSLKYKEVYPVQSSDCRDIFEYILHLKKLGARNNLLEFAQGISPVLYRLSYMLLKKSLNIPMDDYTFQDRGVRKYEERKLPDIYKKEFINMNYKTPINTSNLLPLIAYEAVKQNKVRGYELIKNLRDFEKNVRNIAAHEISAISKDTFKNNAGTTCEKIINDIEKLYQIIFAGNANWNSYDHMNEKIMQYL</sequence>
<feature type="domain" description="Csm6 HEPN" evidence="1">
    <location>
        <begin position="254"/>
        <end position="432"/>
    </location>
</feature>
<organism evidence="3 4">
    <name type="scientific">Pectinatus brassicae</name>
    <dbReference type="NCBI Taxonomy" id="862415"/>
    <lineage>
        <taxon>Bacteria</taxon>
        <taxon>Bacillati</taxon>
        <taxon>Bacillota</taxon>
        <taxon>Negativicutes</taxon>
        <taxon>Selenomonadales</taxon>
        <taxon>Selenomonadaceae</taxon>
        <taxon>Pectinatus</taxon>
    </lineage>
</organism>
<dbReference type="AlphaFoldDB" id="A0A840UML3"/>
<evidence type="ECO:0000313" key="4">
    <source>
        <dbReference type="Proteomes" id="UP000559117"/>
    </source>
</evidence>
<gene>
    <name evidence="3" type="ORF">HNR32_000617</name>
</gene>
<dbReference type="RefSeq" id="WP_183859539.1">
    <property type="nucleotide sequence ID" value="NZ_JACHFH010000005.1"/>
</dbReference>
<dbReference type="Proteomes" id="UP000559117">
    <property type="component" value="Unassembled WGS sequence"/>
</dbReference>
<reference evidence="3 4" key="1">
    <citation type="submission" date="2020-08" db="EMBL/GenBank/DDBJ databases">
        <title>Genomic Encyclopedia of Type Strains, Phase IV (KMG-IV): sequencing the most valuable type-strain genomes for metagenomic binning, comparative biology and taxonomic classification.</title>
        <authorList>
            <person name="Goeker M."/>
        </authorList>
    </citation>
    <scope>NUCLEOTIDE SEQUENCE [LARGE SCALE GENOMIC DNA]</scope>
    <source>
        <strain evidence="3 4">DSM 24661</strain>
    </source>
</reference>
<protein>
    <submittedName>
        <fullName evidence="3">CRISPR type III-A/MTUBE-associated protein Csm6</fullName>
    </submittedName>
</protein>
<dbReference type="InterPro" id="IPR053941">
    <property type="entry name" value="Csm6_HEPN"/>
</dbReference>
<proteinExistence type="predicted"/>